<dbReference type="Gene3D" id="3.90.1340.10">
    <property type="entry name" value="Phage tail collar domain"/>
    <property type="match status" value="1"/>
</dbReference>
<dbReference type="GeneID" id="30309102"/>
<evidence type="ECO:0000256" key="1">
    <source>
        <dbReference type="SAM" id="MobiDB-lite"/>
    </source>
</evidence>
<feature type="compositionally biased region" description="Polar residues" evidence="1">
    <location>
        <begin position="233"/>
        <end position="252"/>
    </location>
</feature>
<dbReference type="InterPro" id="IPR011083">
    <property type="entry name" value="Phage_tail_collar_dom"/>
</dbReference>
<dbReference type="InterPro" id="IPR037053">
    <property type="entry name" value="Phage_tail_collar_dom_sf"/>
</dbReference>
<proteinExistence type="predicted"/>
<reference evidence="3 4" key="1">
    <citation type="journal article" date="2016" name="Virology">
        <title>The genomic content and context of auxiliary metabolic genes in marine cyanomyoviruses.</title>
        <authorList>
            <person name="Crummett L.T."/>
            <person name="Puxty R.J."/>
            <person name="Weihe C."/>
            <person name="Marston M.F."/>
            <person name="Martiny J.B."/>
        </authorList>
    </citation>
    <scope>NUCLEOTIDE SEQUENCE [LARGE SCALE GENOMIC DNA]</scope>
    <source>
        <strain evidence="3">0810PA29</strain>
    </source>
</reference>
<dbReference type="OrthoDB" id="10330at10239"/>
<accession>A0A1D8KT54</accession>
<evidence type="ECO:0000313" key="3">
    <source>
        <dbReference type="EMBL" id="AOV61724.1"/>
    </source>
</evidence>
<dbReference type="RefSeq" id="YP_009324192.1">
    <property type="nucleotide sequence ID" value="NC_031935.1"/>
</dbReference>
<dbReference type="SUPFAM" id="SSF88874">
    <property type="entry name" value="Receptor-binding domain of short tail fibre protein gp12"/>
    <property type="match status" value="1"/>
</dbReference>
<dbReference type="EMBL" id="KU686211">
    <property type="protein sequence ID" value="AOV61724.1"/>
    <property type="molecule type" value="Genomic_DNA"/>
</dbReference>
<dbReference type="KEGG" id="vg:30309102"/>
<feature type="region of interest" description="Disordered" evidence="1">
    <location>
        <begin position="233"/>
        <end position="266"/>
    </location>
</feature>
<dbReference type="Proteomes" id="UP000202081">
    <property type="component" value="Segment"/>
</dbReference>
<gene>
    <name evidence="3" type="ORF">P29B0810_029</name>
</gene>
<keyword evidence="4" id="KW-1185">Reference proteome</keyword>
<organism evidence="3 4">
    <name type="scientific">Synechococcus phage S-WAM2</name>
    <dbReference type="NCBI Taxonomy" id="1815522"/>
    <lineage>
        <taxon>Viruses</taxon>
        <taxon>Duplodnaviria</taxon>
        <taxon>Heunggongvirae</taxon>
        <taxon>Uroviricota</taxon>
        <taxon>Caudoviricetes</taxon>
        <taxon>Pantevenvirales</taxon>
        <taxon>Kyanoviridae</taxon>
        <taxon>Cymopoleiavirus</taxon>
        <taxon>Cymopoleiavirus swam2</taxon>
    </lineage>
</organism>
<dbReference type="Pfam" id="PF07484">
    <property type="entry name" value="Collar"/>
    <property type="match status" value="1"/>
</dbReference>
<name>A0A1D8KT54_9CAUD</name>
<evidence type="ECO:0000313" key="4">
    <source>
        <dbReference type="Proteomes" id="UP000202081"/>
    </source>
</evidence>
<evidence type="ECO:0000259" key="2">
    <source>
        <dbReference type="Pfam" id="PF07484"/>
    </source>
</evidence>
<feature type="domain" description="Phage tail collar" evidence="2">
    <location>
        <begin position="17"/>
        <end position="65"/>
    </location>
</feature>
<protein>
    <submittedName>
        <fullName evidence="3">Structural protein</fullName>
    </submittedName>
</protein>
<sequence length="461" mass="49761">MASHYSKERAKYGSGTGSIIVWPVELANTDPNSEDNISVLPAGYLKCDGTVYKADDYPQLAEILGVGSASKFIRYDIDNDAIDILNDDEFIVPDLGSKYPKPTTGAAAGSYLNIVTEDQNGNEKRRSGMGITATPTSGVTTGNTTVIQLSYVGTFAVPSHEIPLKGKPSWSKGTNNSGFTDQEAVDSLALHSHMHFSTTNRLRIKTTNEDNEPRSQGIGSYFTATTIPIQDWLDNTQYPNGGSSEGAGTNQPPCWAIASGQTSRSQPVETSTGFEVVYSNYCYDLAGSAGLNSLRYQCLLTSSTNFSLEDVDFAAPPNFVSFGLGLGSCNQLDQGSYNDTGTVPATYVTGATGVPNDWTGTSLSDVVPLNSNTQSKTQQSYPQVNNVFTEIEELVQNDGDPTIHSHKILLTQGTHTYKIKTNGFLLSPDNLQTTLTLQTDQVASLDQITSPYIIMEYLIKY</sequence>